<dbReference type="OrthoDB" id="241383at2"/>
<proteinExistence type="predicted"/>
<keyword evidence="1" id="KW-0812">Transmembrane</keyword>
<evidence type="ECO:0000256" key="1">
    <source>
        <dbReference type="SAM" id="Phobius"/>
    </source>
</evidence>
<keyword evidence="1" id="KW-1133">Transmembrane helix</keyword>
<gene>
    <name evidence="2" type="ORF">C0099_09995</name>
</gene>
<reference evidence="2 3" key="1">
    <citation type="submission" date="2018-01" db="EMBL/GenBank/DDBJ databases">
        <authorList>
            <person name="Fu G.-Y."/>
        </authorList>
    </citation>
    <scope>NUCLEOTIDE SEQUENCE [LARGE SCALE GENOMIC DNA]</scope>
    <source>
        <strain evidence="2 3">SY39</strain>
    </source>
</reference>
<sequence>MRRLLFPAFMALALAALLAWLWVPQTVEQRVLAVQVERLMPAQAGELLDEALEVQAVFVDYAGAEDAVLATKAWLALRRYPDMARTILPLYGDDPLFRDILRRHGEAVLPPIRYFMDHDIGTLTLRKRTSDAIDALRWRWNGEAIPAPPPTDLTPVERGRYAIDFIATDGHGFLGQFEVAEDGLVSWIQTERALEGLASFFAGGIRGLETRVRSDEAVRLADLGWAAVDVAIGISALKVLRLGRGAGGAARVGFAERNAALGAGLLRGSAIGLRVAKFGAPLALGYIALRHPSVLNAAFARVAETFGWPVWAAQFGGWALVLFPLLWLAQFLLRPLALVLGAVAALARAIDRRLRGRSRAAFA</sequence>
<evidence type="ECO:0000313" key="2">
    <source>
        <dbReference type="EMBL" id="AUN95230.1"/>
    </source>
</evidence>
<name>A0A2I6S7I1_9RHOO</name>
<keyword evidence="3" id="KW-1185">Reference proteome</keyword>
<evidence type="ECO:0000313" key="3">
    <source>
        <dbReference type="Proteomes" id="UP000242205"/>
    </source>
</evidence>
<dbReference type="AlphaFoldDB" id="A0A2I6S7I1"/>
<organism evidence="2 3">
    <name type="scientific">Pseudazoarcus pumilus</name>
    <dbReference type="NCBI Taxonomy" id="2067960"/>
    <lineage>
        <taxon>Bacteria</taxon>
        <taxon>Pseudomonadati</taxon>
        <taxon>Pseudomonadota</taxon>
        <taxon>Betaproteobacteria</taxon>
        <taxon>Rhodocyclales</taxon>
        <taxon>Zoogloeaceae</taxon>
        <taxon>Pseudazoarcus</taxon>
    </lineage>
</organism>
<dbReference type="RefSeq" id="WP_102247296.1">
    <property type="nucleotide sequence ID" value="NZ_CP025682.1"/>
</dbReference>
<keyword evidence="1" id="KW-0472">Membrane</keyword>
<dbReference type="EMBL" id="CP025682">
    <property type="protein sequence ID" value="AUN95230.1"/>
    <property type="molecule type" value="Genomic_DNA"/>
</dbReference>
<dbReference type="KEGG" id="atw:C0099_09995"/>
<feature type="transmembrane region" description="Helical" evidence="1">
    <location>
        <begin position="331"/>
        <end position="350"/>
    </location>
</feature>
<dbReference type="Proteomes" id="UP000242205">
    <property type="component" value="Chromosome"/>
</dbReference>
<accession>A0A2I6S7I1</accession>
<protein>
    <submittedName>
        <fullName evidence="2">Uncharacterized protein</fullName>
    </submittedName>
</protein>